<accession>A0ACC0AW91</accession>
<gene>
    <name evidence="1" type="ORF">M9H77_24055</name>
</gene>
<reference evidence="2" key="1">
    <citation type="journal article" date="2023" name="Nat. Plants">
        <title>Single-cell RNA sequencing provides a high-resolution roadmap for understanding the multicellular compartmentation of specialized metabolism.</title>
        <authorList>
            <person name="Sun S."/>
            <person name="Shen X."/>
            <person name="Li Y."/>
            <person name="Li Y."/>
            <person name="Wang S."/>
            <person name="Li R."/>
            <person name="Zhang H."/>
            <person name="Shen G."/>
            <person name="Guo B."/>
            <person name="Wei J."/>
            <person name="Xu J."/>
            <person name="St-Pierre B."/>
            <person name="Chen S."/>
            <person name="Sun C."/>
        </authorList>
    </citation>
    <scope>NUCLEOTIDE SEQUENCE [LARGE SCALE GENOMIC DNA]</scope>
</reference>
<dbReference type="EMBL" id="CM044705">
    <property type="protein sequence ID" value="KAI5664732.1"/>
    <property type="molecule type" value="Genomic_DNA"/>
</dbReference>
<dbReference type="Proteomes" id="UP001060085">
    <property type="component" value="Linkage Group LG05"/>
</dbReference>
<proteinExistence type="predicted"/>
<sequence>MTLWRENNTKFFHASVVFKRARNKVTKLKDEGKNWIEDPELIKELVFSFYKKLYTGEESETPSSRSWNFPTLKRIDICLFRRYVSALEPLQVFFPDSATAYLGIPLFHQRVGNKTFGCVIEKVRRKLSGWKARMLSEAFKAILI</sequence>
<evidence type="ECO:0000313" key="1">
    <source>
        <dbReference type="EMBL" id="KAI5664732.1"/>
    </source>
</evidence>
<organism evidence="1 2">
    <name type="scientific">Catharanthus roseus</name>
    <name type="common">Madagascar periwinkle</name>
    <name type="synonym">Vinca rosea</name>
    <dbReference type="NCBI Taxonomy" id="4058"/>
    <lineage>
        <taxon>Eukaryota</taxon>
        <taxon>Viridiplantae</taxon>
        <taxon>Streptophyta</taxon>
        <taxon>Embryophyta</taxon>
        <taxon>Tracheophyta</taxon>
        <taxon>Spermatophyta</taxon>
        <taxon>Magnoliopsida</taxon>
        <taxon>eudicotyledons</taxon>
        <taxon>Gunneridae</taxon>
        <taxon>Pentapetalae</taxon>
        <taxon>asterids</taxon>
        <taxon>lamiids</taxon>
        <taxon>Gentianales</taxon>
        <taxon>Apocynaceae</taxon>
        <taxon>Rauvolfioideae</taxon>
        <taxon>Vinceae</taxon>
        <taxon>Catharanthinae</taxon>
        <taxon>Catharanthus</taxon>
    </lineage>
</organism>
<keyword evidence="2" id="KW-1185">Reference proteome</keyword>
<evidence type="ECO:0000313" key="2">
    <source>
        <dbReference type="Proteomes" id="UP001060085"/>
    </source>
</evidence>
<comment type="caution">
    <text evidence="1">The sequence shown here is derived from an EMBL/GenBank/DDBJ whole genome shotgun (WGS) entry which is preliminary data.</text>
</comment>
<protein>
    <submittedName>
        <fullName evidence="1">Uncharacterized protein</fullName>
    </submittedName>
</protein>
<name>A0ACC0AW91_CATRO</name>